<evidence type="ECO:0000256" key="4">
    <source>
        <dbReference type="RuleBase" id="RU003834"/>
    </source>
</evidence>
<keyword evidence="7" id="KW-0614">Plasmid</keyword>
<keyword evidence="2" id="KW-0479">Metal-binding</keyword>
<dbReference type="Pfam" id="PF02788">
    <property type="entry name" value="RuBisCO_large_N"/>
    <property type="match status" value="1"/>
</dbReference>
<comment type="cofactor">
    <cofactor evidence="1">
        <name>Mg(2+)</name>
        <dbReference type="ChEBI" id="CHEBI:18420"/>
    </cofactor>
</comment>
<dbReference type="AlphaFoldDB" id="A0AAU8AS17"/>
<comment type="similarity">
    <text evidence="4">Belongs to the RuBisCO large chain family.</text>
</comment>
<dbReference type="PROSITE" id="PS00157">
    <property type="entry name" value="RUBISCO_LARGE"/>
    <property type="match status" value="1"/>
</dbReference>
<dbReference type="EMBL" id="CP123388">
    <property type="protein sequence ID" value="XCC97420.1"/>
    <property type="molecule type" value="Genomic_DNA"/>
</dbReference>
<evidence type="ECO:0000256" key="2">
    <source>
        <dbReference type="ARBA" id="ARBA00022723"/>
    </source>
</evidence>
<keyword evidence="3" id="KW-0460">Magnesium</keyword>
<dbReference type="Gene3D" id="3.30.70.150">
    <property type="entry name" value="RuBisCO large subunit, N-terminal domain"/>
    <property type="match status" value="1"/>
</dbReference>
<reference evidence="7" key="1">
    <citation type="submission" date="2023-02" db="EMBL/GenBank/DDBJ databases">
        <title>Description and genomic characterization of Salipiger bruguierae sp. nov., isolated from the sediment of mangrove plant Bruguiera sexangula.</title>
        <authorList>
            <person name="Long M."/>
        </authorList>
    </citation>
    <scope>NUCLEOTIDE SEQUENCE</scope>
    <source>
        <strain evidence="7">H15</strain>
        <plasmid evidence="7">unnamed3</plasmid>
    </source>
</reference>
<name>A0AAU8AS17_9RHOB</name>
<dbReference type="GO" id="GO:0015977">
    <property type="term" value="P:carbon fixation"/>
    <property type="evidence" value="ECO:0007669"/>
    <property type="project" value="InterPro"/>
</dbReference>
<dbReference type="InterPro" id="IPR036422">
    <property type="entry name" value="RuBisCO_lsu_N_sf"/>
</dbReference>
<dbReference type="SUPFAM" id="SSF51649">
    <property type="entry name" value="RuBisCo, C-terminal domain"/>
    <property type="match status" value="1"/>
</dbReference>
<feature type="domain" description="Ribulose bisphosphate carboxylase large subunit C-terminal" evidence="5">
    <location>
        <begin position="137"/>
        <end position="418"/>
    </location>
</feature>
<geneLocation type="plasmid" evidence="7">
    <name>unnamed3</name>
</geneLocation>
<proteinExistence type="inferred from homology"/>
<evidence type="ECO:0000313" key="7">
    <source>
        <dbReference type="EMBL" id="XCC97420.1"/>
    </source>
</evidence>
<organism evidence="7">
    <name type="scientific">Alloyangia sp. H15</name>
    <dbReference type="NCBI Taxonomy" id="3029062"/>
    <lineage>
        <taxon>Bacteria</taxon>
        <taxon>Pseudomonadati</taxon>
        <taxon>Pseudomonadota</taxon>
        <taxon>Alphaproteobacteria</taxon>
        <taxon>Rhodobacterales</taxon>
        <taxon>Roseobacteraceae</taxon>
        <taxon>Alloyangia</taxon>
    </lineage>
</organism>
<dbReference type="InterPro" id="IPR036376">
    <property type="entry name" value="RuBisCO_lsu_C_sf"/>
</dbReference>
<dbReference type="SFLD" id="SFLDG00301">
    <property type="entry name" value="RuBisCO-like_proteins"/>
    <property type="match status" value="1"/>
</dbReference>
<evidence type="ECO:0000259" key="5">
    <source>
        <dbReference type="Pfam" id="PF00016"/>
    </source>
</evidence>
<dbReference type="InterPro" id="IPR017443">
    <property type="entry name" value="RuBisCO_lsu_fd_N"/>
</dbReference>
<dbReference type="InterPro" id="IPR033966">
    <property type="entry name" value="RuBisCO"/>
</dbReference>
<dbReference type="PANTHER" id="PTHR42704:SF17">
    <property type="entry name" value="RIBULOSE BISPHOSPHATE CARBOXYLASE LARGE CHAIN"/>
    <property type="match status" value="1"/>
</dbReference>
<dbReference type="GO" id="GO:0000287">
    <property type="term" value="F:magnesium ion binding"/>
    <property type="evidence" value="ECO:0007669"/>
    <property type="project" value="InterPro"/>
</dbReference>
<gene>
    <name evidence="7" type="ORF">PVT71_26900</name>
</gene>
<feature type="domain" description="Ribulose bisphosphate carboxylase large subunit ferrodoxin-like N-terminal" evidence="6">
    <location>
        <begin position="13"/>
        <end position="127"/>
    </location>
</feature>
<dbReference type="GO" id="GO:0016984">
    <property type="term" value="F:ribulose-bisphosphate carboxylase activity"/>
    <property type="evidence" value="ECO:0007669"/>
    <property type="project" value="InterPro"/>
</dbReference>
<dbReference type="InterPro" id="IPR000685">
    <property type="entry name" value="RuBisCO_lsu_C"/>
</dbReference>
<dbReference type="Pfam" id="PF00016">
    <property type="entry name" value="RuBisCO_large"/>
    <property type="match status" value="1"/>
</dbReference>
<accession>A0AAU8AS17</accession>
<dbReference type="PANTHER" id="PTHR42704">
    <property type="entry name" value="RIBULOSE BISPHOSPHATE CARBOXYLASE"/>
    <property type="match status" value="1"/>
</dbReference>
<sequence length="421" mass="44866">MDRIIADYLLESPYPLAEVAAMMAGEQSSGTFVRVAGETDELRARAAAEVLSIEELESVEAPTLHSAYVARKLPTGPYRRARVRIAYPAANIGRNLPTLAATVSGNLYDIGEITGLKLLSLEFPAAYRARFHLPAQGIAGTRDSLGVHGTPVFGTIIKPNVGMRPEEIAALVDQLCAAGVDFIKDDEVCADPDIAPLALRVPAVMAVIRKWQDKTGRKVMMAFNITDETDAMRRHSDLVAEEGGSCVMASLNWCGLSGMESLRAHTPLAIHAHRNGFGAMSRHPLLGMGFQAYHALYRLAGIDHMHVHGIGGKFVDTAEEVTEAARACLAPLCDGGPDDRVMPAFSSGQWAGTLPQTLEAAQSPDLMFMCGGGILAHPQGPAAGVASLREAYEVLQEGRSLAEGAATRPALAAALDFFGKR</sequence>
<evidence type="ECO:0000256" key="3">
    <source>
        <dbReference type="ARBA" id="ARBA00022842"/>
    </source>
</evidence>
<protein>
    <submittedName>
        <fullName evidence="7">Ribulose-bisphosphate carboxylase large subunit family protein</fullName>
    </submittedName>
</protein>
<dbReference type="CDD" id="cd08207">
    <property type="entry name" value="RLP_NonPhot"/>
    <property type="match status" value="1"/>
</dbReference>
<dbReference type="InterPro" id="IPR020878">
    <property type="entry name" value="RuBisCo_large_chain_AS"/>
</dbReference>
<dbReference type="RefSeq" id="WP_353476310.1">
    <property type="nucleotide sequence ID" value="NZ_CP123388.1"/>
</dbReference>
<evidence type="ECO:0000259" key="6">
    <source>
        <dbReference type="Pfam" id="PF02788"/>
    </source>
</evidence>
<dbReference type="Gene3D" id="3.20.20.110">
    <property type="entry name" value="Ribulose bisphosphate carboxylase, large subunit, C-terminal domain"/>
    <property type="match status" value="1"/>
</dbReference>
<dbReference type="SFLD" id="SFLDS00014">
    <property type="entry name" value="RuBisCO"/>
    <property type="match status" value="1"/>
</dbReference>
<evidence type="ECO:0000256" key="1">
    <source>
        <dbReference type="ARBA" id="ARBA00001946"/>
    </source>
</evidence>
<dbReference type="SUPFAM" id="SSF54966">
    <property type="entry name" value="RuBisCO, large subunit, small (N-terminal) domain"/>
    <property type="match status" value="1"/>
</dbReference>